<proteinExistence type="inferred from homology"/>
<name>A0A3B1J3Y7_ASTMX</name>
<dbReference type="Gene3D" id="3.40.50.300">
    <property type="entry name" value="P-loop containing nucleotide triphosphate hydrolases"/>
    <property type="match status" value="2"/>
</dbReference>
<dbReference type="InterPro" id="IPR027417">
    <property type="entry name" value="P-loop_NTPase"/>
</dbReference>
<keyword evidence="7" id="KW-1185">Reference proteome</keyword>
<dbReference type="Bgee" id="ENSAMXG00000006342">
    <property type="expression patterns" value="Expressed in pharyngeal gill and 4 other cell types or tissues"/>
</dbReference>
<dbReference type="AlphaFoldDB" id="A0A3B1J3Y7"/>
<dbReference type="GO" id="GO:0005525">
    <property type="term" value="F:GTP binding"/>
    <property type="evidence" value="ECO:0007669"/>
    <property type="project" value="UniProtKB-KW"/>
</dbReference>
<dbReference type="Proteomes" id="UP000018467">
    <property type="component" value="Unassembled WGS sequence"/>
</dbReference>
<feature type="domain" description="AIG1-type G" evidence="5">
    <location>
        <begin position="455"/>
        <end position="653"/>
    </location>
</feature>
<dbReference type="PANTHER" id="PTHR10903:SF188">
    <property type="entry name" value="GTPASE IMAP FAMILY MEMBER 2-LIKE-RELATED"/>
    <property type="match status" value="1"/>
</dbReference>
<dbReference type="Ensembl" id="ENSAMXT00000035604.1">
    <property type="protein sequence ID" value="ENSAMXP00000036064.1"/>
    <property type="gene ID" value="ENSAMXG00000006342.2"/>
</dbReference>
<dbReference type="Ensembl" id="ENSAMXT00000051319.1">
    <property type="protein sequence ID" value="ENSAMXP00000054173.1"/>
    <property type="gene ID" value="ENSAMXG00000006342.2"/>
</dbReference>
<evidence type="ECO:0000256" key="2">
    <source>
        <dbReference type="ARBA" id="ARBA00022741"/>
    </source>
</evidence>
<protein>
    <submittedName>
        <fullName evidence="6">Uncharacterized LOC103033609</fullName>
    </submittedName>
</protein>
<evidence type="ECO:0000259" key="5">
    <source>
        <dbReference type="PROSITE" id="PS51720"/>
    </source>
</evidence>
<keyword evidence="2" id="KW-0547">Nucleotide-binding</keyword>
<dbReference type="PROSITE" id="PS51720">
    <property type="entry name" value="G_AIG1"/>
    <property type="match status" value="1"/>
</dbReference>
<feature type="compositionally biased region" description="Basic and acidic residues" evidence="4">
    <location>
        <begin position="304"/>
        <end position="324"/>
    </location>
</feature>
<feature type="region of interest" description="Disordered" evidence="4">
    <location>
        <begin position="251"/>
        <end position="331"/>
    </location>
</feature>
<evidence type="ECO:0000256" key="4">
    <source>
        <dbReference type="SAM" id="MobiDB-lite"/>
    </source>
</evidence>
<keyword evidence="3" id="KW-0342">GTP-binding</keyword>
<dbReference type="InterPro" id="IPR006703">
    <property type="entry name" value="G_AIG1"/>
</dbReference>
<dbReference type="PANTHER" id="PTHR10903">
    <property type="entry name" value="GTPASE, IMAP FAMILY MEMBER-RELATED"/>
    <property type="match status" value="1"/>
</dbReference>
<evidence type="ECO:0000313" key="6">
    <source>
        <dbReference type="Ensembl" id="ENSAMXP00000036064.1"/>
    </source>
</evidence>
<reference evidence="6" key="3">
    <citation type="submission" date="2025-05" db="UniProtKB">
        <authorList>
            <consortium name="Ensembl"/>
        </authorList>
    </citation>
    <scope>IDENTIFICATION</scope>
</reference>
<dbReference type="SUPFAM" id="SSF52540">
    <property type="entry name" value="P-loop containing nucleoside triphosphate hydrolases"/>
    <property type="match status" value="1"/>
</dbReference>
<evidence type="ECO:0000256" key="1">
    <source>
        <dbReference type="ARBA" id="ARBA00008535"/>
    </source>
</evidence>
<dbReference type="FunFam" id="3.40.50.300:FF:000366">
    <property type="entry name" value="GTPase, IMAP family member 2"/>
    <property type="match status" value="1"/>
</dbReference>
<comment type="similarity">
    <text evidence="1">Belongs to the TRAFAC class TrmE-Era-EngA-EngB-Septin-like GTPase superfamily. AIG1/Toc34/Toc159-like paraseptin GTPase family. IAN subfamily.</text>
</comment>
<evidence type="ECO:0000256" key="3">
    <source>
        <dbReference type="ARBA" id="ARBA00023134"/>
    </source>
</evidence>
<reference evidence="7" key="2">
    <citation type="journal article" date="2014" name="Nat. Commun.">
        <title>The cavefish genome reveals candidate genes for eye loss.</title>
        <authorList>
            <person name="McGaugh S.E."/>
            <person name="Gross J.B."/>
            <person name="Aken B."/>
            <person name="Blin M."/>
            <person name="Borowsky R."/>
            <person name="Chalopin D."/>
            <person name="Hinaux H."/>
            <person name="Jeffery W.R."/>
            <person name="Keene A."/>
            <person name="Ma L."/>
            <person name="Minx P."/>
            <person name="Murphy D."/>
            <person name="O'Quin K.E."/>
            <person name="Retaux S."/>
            <person name="Rohner N."/>
            <person name="Searle S.M."/>
            <person name="Stahl B.A."/>
            <person name="Tabin C."/>
            <person name="Volff J.N."/>
            <person name="Yoshizawa M."/>
            <person name="Warren W.C."/>
        </authorList>
    </citation>
    <scope>NUCLEOTIDE SEQUENCE [LARGE SCALE GENOMIC DNA]</scope>
    <source>
        <strain evidence="7">female</strain>
    </source>
</reference>
<accession>A0A3B1J3Y7</accession>
<sequence length="657" mass="73401">MEDTKVQASTSINMVTAILLGKRGYEKALVGNTMLGHVCFKPQISKCHRVVYQEEGQICDVINTPDLYHGPNPDSKEENLPQMKLSYSGVRVFLLIVQHDDISSEEMTMFRKLKETYGRTIVDNVIVVLDISKSQTSQLEIDKNIQKIIGKCGGRFCYFRQGMTKDKLNEQLLSTLKRMLLKNANDRVGTTSVVPCDKTSQHESAGGEAGVAVPEAKMKMLDDRINKITGDSKVNPDAAVAAGGKQVEDMNYKDSSRFNPNILTKKPEDEKFQPKPTGENHAAVLPEEQKTPPVTKERKIHPSVQERLERSNKLSEKRIQDKKAQPNLPGEEAGVAVPEVKLQENKISKTSNESKVKPNEAVHGGKQEAYMENKHMSRYKGNTSAKVVQCKPTDEIAGAAAPDVEMTSNSLYESIDNPKNSSQETTGVSHYTAKTPPAVPIANPPTIKVQPQFMTNVLTIVLLGQTGSGKSATGNTILARSHFESRASSAPVTQRCEVGEGVVCGIKVRVIDTPDFFDEELKDPEIHLQKCKDLSQVQPVVYLLVMHMGRFTEGEREAVSNMQKTFGERVVAQTVVLFTGKEKLREMDLYDYIKNADPQLLQMVQTFGLRIHAFNNNEKKHQQVKELVKIWMKMPIGDRVKEQYNRHKAEPKECRVL</sequence>
<dbReference type="STRING" id="7994.ENSAMXP00000054173"/>
<dbReference type="Pfam" id="PF04548">
    <property type="entry name" value="AIG1"/>
    <property type="match status" value="2"/>
</dbReference>
<evidence type="ECO:0000313" key="7">
    <source>
        <dbReference type="Proteomes" id="UP000018467"/>
    </source>
</evidence>
<reference evidence="7" key="1">
    <citation type="submission" date="2013-03" db="EMBL/GenBank/DDBJ databases">
        <authorList>
            <person name="Jeffery W."/>
            <person name="Warren W."/>
            <person name="Wilson R.K."/>
        </authorList>
    </citation>
    <scope>NUCLEOTIDE SEQUENCE</scope>
    <source>
        <strain evidence="7">female</strain>
    </source>
</reference>
<organism evidence="6 7">
    <name type="scientific">Astyanax mexicanus</name>
    <name type="common">Blind cave fish</name>
    <name type="synonym">Astyanax fasciatus mexicanus</name>
    <dbReference type="NCBI Taxonomy" id="7994"/>
    <lineage>
        <taxon>Eukaryota</taxon>
        <taxon>Metazoa</taxon>
        <taxon>Chordata</taxon>
        <taxon>Craniata</taxon>
        <taxon>Vertebrata</taxon>
        <taxon>Euteleostomi</taxon>
        <taxon>Actinopterygii</taxon>
        <taxon>Neopterygii</taxon>
        <taxon>Teleostei</taxon>
        <taxon>Ostariophysi</taxon>
        <taxon>Characiformes</taxon>
        <taxon>Characoidei</taxon>
        <taxon>Acestrorhamphidae</taxon>
        <taxon>Acestrorhamphinae</taxon>
        <taxon>Astyanax</taxon>
    </lineage>
</organism>
<dbReference type="InterPro" id="IPR045058">
    <property type="entry name" value="GIMA/IAN/Toc"/>
</dbReference>
<dbReference type="GeneTree" id="ENSGT01140000282522"/>
<feature type="region of interest" description="Disordered" evidence="4">
    <location>
        <begin position="345"/>
        <end position="368"/>
    </location>
</feature>